<dbReference type="AlphaFoldDB" id="A0A1L0B039"/>
<organism evidence="1 2">
    <name type="scientific">Hanseniaspora guilliermondii</name>
    <dbReference type="NCBI Taxonomy" id="56406"/>
    <lineage>
        <taxon>Eukaryota</taxon>
        <taxon>Fungi</taxon>
        <taxon>Dikarya</taxon>
        <taxon>Ascomycota</taxon>
        <taxon>Saccharomycotina</taxon>
        <taxon>Saccharomycetes</taxon>
        <taxon>Saccharomycodales</taxon>
        <taxon>Saccharomycodaceae</taxon>
        <taxon>Hanseniaspora</taxon>
    </lineage>
</organism>
<dbReference type="InterPro" id="IPR037177">
    <property type="entry name" value="DLC_sf"/>
</dbReference>
<dbReference type="OrthoDB" id="10033309at2759"/>
<dbReference type="SMART" id="SM01375">
    <property type="entry name" value="Dynein_light"/>
    <property type="match status" value="1"/>
</dbReference>
<protein>
    <recommendedName>
        <fullName evidence="3">Dynein light chain</fullName>
    </recommendedName>
</protein>
<dbReference type="GO" id="GO:0030286">
    <property type="term" value="C:dynein complex"/>
    <property type="evidence" value="ECO:0007669"/>
    <property type="project" value="InterPro"/>
</dbReference>
<gene>
    <name evidence="1" type="ORF">HGUI_01364</name>
</gene>
<dbReference type="VEuPathDB" id="FungiDB:HGUI_01364"/>
<dbReference type="EMBL" id="FQNF01000018">
    <property type="protein sequence ID" value="SGZ39164.1"/>
    <property type="molecule type" value="Genomic_DNA"/>
</dbReference>
<evidence type="ECO:0008006" key="3">
    <source>
        <dbReference type="Google" id="ProtNLM"/>
    </source>
</evidence>
<reference evidence="2" key="1">
    <citation type="submission" date="2016-11" db="EMBL/GenBank/DDBJ databases">
        <authorList>
            <person name="Guldener U."/>
        </authorList>
    </citation>
    <scope>NUCLEOTIDE SEQUENCE [LARGE SCALE GENOMIC DNA]</scope>
</reference>
<keyword evidence="2" id="KW-1185">Reference proteome</keyword>
<dbReference type="CDD" id="cd21450">
    <property type="entry name" value="DLC-like_DYNLL1-like"/>
    <property type="match status" value="1"/>
</dbReference>
<dbReference type="GO" id="GO:0007017">
    <property type="term" value="P:microtubule-based process"/>
    <property type="evidence" value="ECO:0007669"/>
    <property type="project" value="InterPro"/>
</dbReference>
<dbReference type="Gene3D" id="3.30.740.10">
    <property type="entry name" value="Protein Inhibitor Of Neuronal Nitric Oxide Synthase"/>
    <property type="match status" value="1"/>
</dbReference>
<name>A0A1L0B039_9ASCO</name>
<evidence type="ECO:0000313" key="2">
    <source>
        <dbReference type="Proteomes" id="UP000183365"/>
    </source>
</evidence>
<dbReference type="SUPFAM" id="SSF54648">
    <property type="entry name" value="DLC"/>
    <property type="match status" value="1"/>
</dbReference>
<accession>A0A1L0B039</accession>
<dbReference type="Proteomes" id="UP000183365">
    <property type="component" value="Unassembled WGS sequence"/>
</dbReference>
<sequence length="104" mass="12150">MSDDRNETNSKIIIKEKDLASEKLEKHILQLVSDSMANFNFETTSEIDIAKSIKLDLDEYNKKENVSGYWCVVVGRNFGSFMSYEKGYFIHLMYLNISFQIFKC</sequence>
<evidence type="ECO:0000313" key="1">
    <source>
        <dbReference type="EMBL" id="SGZ39164.1"/>
    </source>
</evidence>
<dbReference type="InterPro" id="IPR001372">
    <property type="entry name" value="Dynein_light_chain_typ-1/2"/>
</dbReference>
<proteinExistence type="predicted"/>
<dbReference type="Pfam" id="PF01221">
    <property type="entry name" value="Dynein_light"/>
    <property type="match status" value="1"/>
</dbReference>